<evidence type="ECO:0000256" key="2">
    <source>
        <dbReference type="ARBA" id="ARBA00022490"/>
    </source>
</evidence>
<dbReference type="InterPro" id="IPR047575">
    <property type="entry name" value="Sm"/>
</dbReference>
<evidence type="ECO:0000256" key="4">
    <source>
        <dbReference type="ARBA" id="ARBA00022664"/>
    </source>
</evidence>
<dbReference type="GO" id="GO:0006397">
    <property type="term" value="P:mRNA processing"/>
    <property type="evidence" value="ECO:0007669"/>
    <property type="project" value="UniProtKB-UniRule"/>
</dbReference>
<dbReference type="InterPro" id="IPR034104">
    <property type="entry name" value="Lsm1"/>
</dbReference>
<name>W3VKB0_MOEAP</name>
<keyword evidence="6" id="KW-0508">mRNA splicing</keyword>
<evidence type="ECO:0000256" key="6">
    <source>
        <dbReference type="ARBA" id="ARBA00023187"/>
    </source>
</evidence>
<comment type="subunit">
    <text evidence="9">Interacts with SLBP; interaction with SLBP occurs when histone mRNA is being rapidly degraded during the S phase. LSm subunits form a heteromer with a donut shape.</text>
</comment>
<sequence>MPRLHNAGSEMRTLPTAYISNRERKVAATEPAEDRHADRLARDSDQSRDPPSSFRGQRSGNGNGKLQPAFILQHPSRPAFSTPSSLDPEAITCSVLDQRTPRFSSAQQQERQGPISAHCDLARLKATMDAQDIVSNIAFTTSGSLVDCVDKKMLVVLRDGKKLIGVLRSYDQFANLVLQDTVERVFVGNRYGDIARGVFLVRGENVVLMGEIDLDAEDEVPPSIAAPLPPSALPQLLAAKEAEAESKAKSEAKKADVLRIARGFCADKSGDGDTY</sequence>
<evidence type="ECO:0000256" key="12">
    <source>
        <dbReference type="SAM" id="MobiDB-lite"/>
    </source>
</evidence>
<comment type="similarity">
    <text evidence="1 11">Belongs to the snRNP Sm proteins family.</text>
</comment>
<dbReference type="GO" id="GO:1990904">
    <property type="term" value="C:ribonucleoprotein complex"/>
    <property type="evidence" value="ECO:0007669"/>
    <property type="project" value="UniProtKB-KW"/>
</dbReference>
<feature type="domain" description="Sm" evidence="13">
    <location>
        <begin position="140"/>
        <end position="215"/>
    </location>
</feature>
<dbReference type="AlphaFoldDB" id="W3VKB0"/>
<dbReference type="Gene3D" id="2.30.30.100">
    <property type="match status" value="1"/>
</dbReference>
<gene>
    <name evidence="11" type="primary">LSM1</name>
    <name evidence="14" type="ORF">PaG_03663</name>
</gene>
<dbReference type="FunFam" id="2.30.30.100:FF:000021">
    <property type="entry name" value="U6 snRNA-associated Sm-like protein LSm1"/>
    <property type="match status" value="1"/>
</dbReference>
<keyword evidence="2 11" id="KW-0963">Cytoplasm</keyword>
<dbReference type="HOGENOM" id="CLU_1012385_0_0_1"/>
<reference evidence="14 15" key="1">
    <citation type="journal article" date="2014" name="Genome Announc.">
        <title>Genome sequence of the basidiomycetous fungus Pseudozyma aphidis DSM70725, an efficient producer of biosurfactant mannosylerythritol lipids.</title>
        <authorList>
            <person name="Lorenz S."/>
            <person name="Guenther M."/>
            <person name="Grumaz C."/>
            <person name="Rupp S."/>
            <person name="Zibek S."/>
            <person name="Sohn K."/>
        </authorList>
    </citation>
    <scope>NUCLEOTIDE SEQUENCE [LARGE SCALE GENOMIC DNA]</scope>
    <source>
        <strain evidence="15">ATCC 32657 / CBS 517.83 / DSM 70725 / JCM 10318 / NBRC 10182 / NRRL Y-7954 / St-0401</strain>
    </source>
</reference>
<dbReference type="PROSITE" id="PS52002">
    <property type="entry name" value="SM"/>
    <property type="match status" value="1"/>
</dbReference>
<keyword evidence="15" id="KW-1185">Reference proteome</keyword>
<keyword evidence="5 11" id="KW-0694">RNA-binding</keyword>
<evidence type="ECO:0000313" key="14">
    <source>
        <dbReference type="EMBL" id="ETS62103.1"/>
    </source>
</evidence>
<comment type="function">
    <text evidence="8">Plays a role in the degradation of histone mRNAs, the only eukaryotic mRNAs that are not polyadenylated. Probably also part of an LSm subunits-containing complex involved in the general process of mRNA degradation.</text>
</comment>
<dbReference type="PANTHER" id="PTHR15588:SF8">
    <property type="entry name" value="U6 SNRNA-ASSOCIATED SM-LIKE PROTEIN LSM1"/>
    <property type="match status" value="1"/>
</dbReference>
<dbReference type="CDD" id="cd01728">
    <property type="entry name" value="LSm1"/>
    <property type="match status" value="1"/>
</dbReference>
<dbReference type="InterPro" id="IPR001163">
    <property type="entry name" value="Sm_dom_euk/arc"/>
</dbReference>
<dbReference type="EMBL" id="AWNI01000012">
    <property type="protein sequence ID" value="ETS62103.1"/>
    <property type="molecule type" value="Genomic_DNA"/>
</dbReference>
<evidence type="ECO:0000313" key="15">
    <source>
        <dbReference type="Proteomes" id="UP000019462"/>
    </source>
</evidence>
<organism evidence="14 15">
    <name type="scientific">Moesziomyces aphidis</name>
    <name type="common">Pseudozyma aphidis</name>
    <dbReference type="NCBI Taxonomy" id="84754"/>
    <lineage>
        <taxon>Eukaryota</taxon>
        <taxon>Fungi</taxon>
        <taxon>Dikarya</taxon>
        <taxon>Basidiomycota</taxon>
        <taxon>Ustilaginomycotina</taxon>
        <taxon>Ustilaginomycetes</taxon>
        <taxon>Ustilaginales</taxon>
        <taxon>Ustilaginaceae</taxon>
        <taxon>Moesziomyces</taxon>
    </lineage>
</organism>
<dbReference type="InterPro" id="IPR010920">
    <property type="entry name" value="LSM_dom_sf"/>
</dbReference>
<evidence type="ECO:0000256" key="1">
    <source>
        <dbReference type="ARBA" id="ARBA00006850"/>
    </source>
</evidence>
<dbReference type="Proteomes" id="UP000019462">
    <property type="component" value="Unassembled WGS sequence"/>
</dbReference>
<evidence type="ECO:0000256" key="5">
    <source>
        <dbReference type="ARBA" id="ARBA00022884"/>
    </source>
</evidence>
<proteinExistence type="inferred from homology"/>
<dbReference type="Pfam" id="PF01423">
    <property type="entry name" value="LSM"/>
    <property type="match status" value="1"/>
</dbReference>
<evidence type="ECO:0000256" key="9">
    <source>
        <dbReference type="ARBA" id="ARBA00062159"/>
    </source>
</evidence>
<dbReference type="GO" id="GO:0008380">
    <property type="term" value="P:RNA splicing"/>
    <property type="evidence" value="ECO:0007669"/>
    <property type="project" value="UniProtKB-KW"/>
</dbReference>
<protein>
    <recommendedName>
        <fullName evidence="10 11">U6 snRNA-associated Sm-like protein LSm1</fullName>
    </recommendedName>
</protein>
<comment type="caution">
    <text evidence="14">The sequence shown here is derived from an EMBL/GenBank/DDBJ whole genome shotgun (WGS) entry which is preliminary data.</text>
</comment>
<dbReference type="OrthoDB" id="10263346at2759"/>
<comment type="subunit">
    <text evidence="11">Component of the heptameric LSM1-LSM7 complex that forms a seven-membered ring structure with a donut shape.</text>
</comment>
<dbReference type="GO" id="GO:1990726">
    <property type="term" value="C:Lsm1-7-Pat1 complex"/>
    <property type="evidence" value="ECO:0007669"/>
    <property type="project" value="TreeGrafter"/>
</dbReference>
<feature type="region of interest" description="Disordered" evidence="12">
    <location>
        <begin position="1"/>
        <end position="68"/>
    </location>
</feature>
<dbReference type="PANTHER" id="PTHR15588">
    <property type="entry name" value="LSM1"/>
    <property type="match status" value="1"/>
</dbReference>
<dbReference type="SUPFAM" id="SSF50182">
    <property type="entry name" value="Sm-like ribonucleoproteins"/>
    <property type="match status" value="1"/>
</dbReference>
<evidence type="ECO:0000256" key="11">
    <source>
        <dbReference type="RuleBase" id="RU365047"/>
    </source>
</evidence>
<evidence type="ECO:0000256" key="8">
    <source>
        <dbReference type="ARBA" id="ARBA00056858"/>
    </source>
</evidence>
<dbReference type="GO" id="GO:0003729">
    <property type="term" value="F:mRNA binding"/>
    <property type="evidence" value="ECO:0007669"/>
    <property type="project" value="TreeGrafter"/>
</dbReference>
<comment type="subcellular location">
    <subcellularLocation>
        <location evidence="11">Cytoplasm</location>
    </subcellularLocation>
    <subcellularLocation>
        <location evidence="11">Cytoplasm</location>
        <location evidence="11">P-body</location>
    </subcellularLocation>
</comment>
<accession>W3VKB0</accession>
<evidence type="ECO:0000256" key="3">
    <source>
        <dbReference type="ARBA" id="ARBA00022553"/>
    </source>
</evidence>
<feature type="compositionally biased region" description="Basic and acidic residues" evidence="12">
    <location>
        <begin position="21"/>
        <end position="48"/>
    </location>
</feature>
<dbReference type="SMART" id="SM00651">
    <property type="entry name" value="Sm"/>
    <property type="match status" value="1"/>
</dbReference>
<evidence type="ECO:0000256" key="10">
    <source>
        <dbReference type="ARBA" id="ARBA00067756"/>
    </source>
</evidence>
<keyword evidence="3" id="KW-0597">Phosphoprotein</keyword>
<keyword evidence="4 11" id="KW-0507">mRNA processing</keyword>
<evidence type="ECO:0000256" key="7">
    <source>
        <dbReference type="ARBA" id="ARBA00023274"/>
    </source>
</evidence>
<keyword evidence="7 11" id="KW-0687">Ribonucleoprotein</keyword>
<dbReference type="GO" id="GO:0000932">
    <property type="term" value="C:P-body"/>
    <property type="evidence" value="ECO:0007669"/>
    <property type="project" value="UniProtKB-SubCell"/>
</dbReference>
<evidence type="ECO:0000259" key="13">
    <source>
        <dbReference type="PROSITE" id="PS52002"/>
    </source>
</evidence>
<dbReference type="InterPro" id="IPR044642">
    <property type="entry name" value="PTHR15588"/>
</dbReference>
<dbReference type="GO" id="GO:0000290">
    <property type="term" value="P:deadenylation-dependent decapping of nuclear-transcribed mRNA"/>
    <property type="evidence" value="ECO:0007669"/>
    <property type="project" value="TreeGrafter"/>
</dbReference>
<comment type="function">
    <text evidence="11">Component of the cytoplasmic LSM1-LSM7 complex which is involved in mRNA degradation.</text>
</comment>